<evidence type="ECO:0000256" key="1">
    <source>
        <dbReference type="ARBA" id="ARBA00004127"/>
    </source>
</evidence>
<dbReference type="UniPathway" id="UPA00378"/>
<comment type="subcellular location">
    <subcellularLocation>
        <location evidence="10">Cell membrane</location>
    </subcellularLocation>
    <subcellularLocation>
        <location evidence="1">Endomembrane system</location>
        <topology evidence="1">Multi-pass membrane protein</topology>
    </subcellularLocation>
</comment>
<name>A0A3Q9KAG8_9ACTN</name>
<dbReference type="InterPro" id="IPR027005">
    <property type="entry name" value="PMT-like"/>
</dbReference>
<keyword evidence="4 10" id="KW-0328">Glycosyltransferase</keyword>
<feature type="transmembrane region" description="Helical" evidence="10">
    <location>
        <begin position="548"/>
        <end position="568"/>
    </location>
</feature>
<keyword evidence="6 10" id="KW-0812">Transmembrane</keyword>
<dbReference type="Pfam" id="PF02366">
    <property type="entry name" value="PMT"/>
    <property type="match status" value="1"/>
</dbReference>
<feature type="domain" description="Protein O-mannosyl-transferase C-terminal four TM" evidence="13">
    <location>
        <begin position="398"/>
        <end position="590"/>
    </location>
</feature>
<evidence type="ECO:0000259" key="12">
    <source>
        <dbReference type="Pfam" id="PF02366"/>
    </source>
</evidence>
<feature type="transmembrane region" description="Helical" evidence="10">
    <location>
        <begin position="224"/>
        <end position="243"/>
    </location>
</feature>
<gene>
    <name evidence="14" type="ORF">DDE74_16265</name>
</gene>
<sequence length="591" mass="65593">MGRVTSETTATDAAAQYAPEPPGAPPVWQRRLRRFGLPVRPQTDVRARLVPAFPEPSGRLWAVFGAGPEAAARLTRWSAWAGPLLVALFAGVLRFWNLGSPRKVIFDETYYPKDAWSLLQYGYEGTWAKNANDALVGHPPELLLSPEHSYVVHPPMGKWLIALGEGAFGMNPFGWRFMVALLGTLSVLLICRIGRRLLRSTALGCLAGALLAVDGLHFVMSRTALLDLIVMFWVVAAFGCLLVDRDRTRGRLAAALPVGHGGTSRSSEAENGGGVARPDESVGDRLRLGWRPWRIAAGLCLGLAAATKWNGLYYLAAFALMAVLWDVAARRTAGARRPFRSALRRDALPAFGATVVVAVATYLASWSGWIATKGGYYRDWATTPEGRTGAWVWVPDWLRSLWHYQTEVYSFHTGLTTPHTYQSNPWSWLVLGRPVSYFYEDPKAGQDGCTVAEGCAREVLALGTPLLWWAACFALLYVVYRWLFQRDWRAGAILCAVAAGYLPWFLYQERTIFLFYAVVFVPFLCLALAMMIGAIIGPPGSTERRRTIGAVGAGVLVLLIAWNFIYFYPLYTGMPIPKSAWHHRMWFDTWV</sequence>
<keyword evidence="8 10" id="KW-0472">Membrane</keyword>
<feature type="domain" description="ArnT-like N-terminal" evidence="12">
    <location>
        <begin position="86"/>
        <end position="243"/>
    </location>
</feature>
<evidence type="ECO:0000313" key="14">
    <source>
        <dbReference type="EMBL" id="AZS72309.1"/>
    </source>
</evidence>
<feature type="transmembrane region" description="Helical" evidence="10">
    <location>
        <begin position="197"/>
        <end position="218"/>
    </location>
</feature>
<feature type="region of interest" description="Disordered" evidence="11">
    <location>
        <begin position="258"/>
        <end position="280"/>
    </location>
</feature>
<dbReference type="Proteomes" id="UP000275579">
    <property type="component" value="Chromosome"/>
</dbReference>
<protein>
    <recommendedName>
        <fullName evidence="9 10">Polyprenol-phosphate-mannose--protein mannosyltransferase</fullName>
        <ecNumber evidence="10">2.4.1.-</ecNumber>
    </recommendedName>
</protein>
<reference evidence="14 15" key="1">
    <citation type="submission" date="2018-04" db="EMBL/GenBank/DDBJ databases">
        <title>Complete genome sequences of Streptomyces lydicus strain WYEC and characterization of antagonistic properties of biological control agents.</title>
        <authorList>
            <person name="Mariita R.M."/>
            <person name="Sello J.K."/>
        </authorList>
    </citation>
    <scope>NUCLEOTIDE SEQUENCE [LARGE SCALE GENOMIC DNA]</scope>
    <source>
        <strain evidence="14 15">WYEC 108</strain>
    </source>
</reference>
<evidence type="ECO:0000256" key="7">
    <source>
        <dbReference type="ARBA" id="ARBA00022989"/>
    </source>
</evidence>
<feature type="transmembrane region" description="Helical" evidence="10">
    <location>
        <begin position="466"/>
        <end position="483"/>
    </location>
</feature>
<comment type="function">
    <text evidence="10">Protein O-mannosyltransferase that catalyzes the transfer of a single mannose residue from a polyprenol phospho-mannosyl lipidic donor to the hydroxyl group of selected serine and threonine residues in acceptor proteins.</text>
</comment>
<keyword evidence="10" id="KW-1003">Cell membrane</keyword>
<evidence type="ECO:0000256" key="11">
    <source>
        <dbReference type="SAM" id="MobiDB-lite"/>
    </source>
</evidence>
<dbReference type="InterPro" id="IPR032421">
    <property type="entry name" value="PMT_4TMC"/>
</dbReference>
<dbReference type="GO" id="GO:0005886">
    <property type="term" value="C:plasma membrane"/>
    <property type="evidence" value="ECO:0007669"/>
    <property type="project" value="UniProtKB-SubCell"/>
</dbReference>
<feature type="transmembrane region" description="Helical" evidence="10">
    <location>
        <begin position="513"/>
        <end position="536"/>
    </location>
</feature>
<dbReference type="RefSeq" id="WP_127151473.1">
    <property type="nucleotide sequence ID" value="NZ_CP029042.1"/>
</dbReference>
<dbReference type="AlphaFoldDB" id="A0A3Q9KAG8"/>
<dbReference type="GO" id="GO:0012505">
    <property type="term" value="C:endomembrane system"/>
    <property type="evidence" value="ECO:0007669"/>
    <property type="project" value="UniProtKB-SubCell"/>
</dbReference>
<feature type="transmembrane region" description="Helical" evidence="10">
    <location>
        <begin position="490"/>
        <end position="507"/>
    </location>
</feature>
<dbReference type="InterPro" id="IPR003342">
    <property type="entry name" value="ArnT-like_N"/>
</dbReference>
<feature type="compositionally biased region" description="Polar residues" evidence="11">
    <location>
        <begin position="1"/>
        <end position="11"/>
    </location>
</feature>
<comment type="pathway">
    <text evidence="2 10">Protein modification; protein glycosylation.</text>
</comment>
<accession>A0A3Q9KAG8</accession>
<evidence type="ECO:0000256" key="9">
    <source>
        <dbReference type="ARBA" id="ARBA00093617"/>
    </source>
</evidence>
<dbReference type="GO" id="GO:0004169">
    <property type="term" value="F:dolichyl-phosphate-mannose-protein mannosyltransferase activity"/>
    <property type="evidence" value="ECO:0007669"/>
    <property type="project" value="UniProtKB-UniRule"/>
</dbReference>
<keyword evidence="5 10" id="KW-0808">Transferase</keyword>
<organism evidence="14 15">
    <name type="scientific">Streptomyces lydicus</name>
    <dbReference type="NCBI Taxonomy" id="47763"/>
    <lineage>
        <taxon>Bacteria</taxon>
        <taxon>Bacillati</taxon>
        <taxon>Actinomycetota</taxon>
        <taxon>Actinomycetes</taxon>
        <taxon>Kitasatosporales</taxon>
        <taxon>Streptomycetaceae</taxon>
        <taxon>Streptomyces</taxon>
    </lineage>
</organism>
<feature type="transmembrane region" description="Helical" evidence="10">
    <location>
        <begin position="173"/>
        <end position="190"/>
    </location>
</feature>
<evidence type="ECO:0000256" key="10">
    <source>
        <dbReference type="RuleBase" id="RU367007"/>
    </source>
</evidence>
<evidence type="ECO:0000256" key="8">
    <source>
        <dbReference type="ARBA" id="ARBA00023136"/>
    </source>
</evidence>
<dbReference type="PANTHER" id="PTHR10050:SF46">
    <property type="entry name" value="PROTEIN O-MANNOSYL-TRANSFERASE 2"/>
    <property type="match status" value="1"/>
</dbReference>
<feature type="transmembrane region" description="Helical" evidence="10">
    <location>
        <begin position="312"/>
        <end position="329"/>
    </location>
</feature>
<evidence type="ECO:0000259" key="13">
    <source>
        <dbReference type="Pfam" id="PF16192"/>
    </source>
</evidence>
<evidence type="ECO:0000256" key="3">
    <source>
        <dbReference type="ARBA" id="ARBA00007222"/>
    </source>
</evidence>
<evidence type="ECO:0000256" key="4">
    <source>
        <dbReference type="ARBA" id="ARBA00022676"/>
    </source>
</evidence>
<dbReference type="EMBL" id="CP029042">
    <property type="protein sequence ID" value="AZS72309.1"/>
    <property type="molecule type" value="Genomic_DNA"/>
</dbReference>
<evidence type="ECO:0000256" key="5">
    <source>
        <dbReference type="ARBA" id="ARBA00022679"/>
    </source>
</evidence>
<evidence type="ECO:0000256" key="2">
    <source>
        <dbReference type="ARBA" id="ARBA00004922"/>
    </source>
</evidence>
<feature type="transmembrane region" description="Helical" evidence="10">
    <location>
        <begin position="350"/>
        <end position="371"/>
    </location>
</feature>
<evidence type="ECO:0000256" key="6">
    <source>
        <dbReference type="ARBA" id="ARBA00022692"/>
    </source>
</evidence>
<dbReference type="EC" id="2.4.1.-" evidence="10"/>
<evidence type="ECO:0000313" key="15">
    <source>
        <dbReference type="Proteomes" id="UP000275579"/>
    </source>
</evidence>
<dbReference type="Pfam" id="PF16192">
    <property type="entry name" value="PMT_4TMC"/>
    <property type="match status" value="1"/>
</dbReference>
<feature type="transmembrane region" description="Helical" evidence="10">
    <location>
        <begin position="77"/>
        <end position="96"/>
    </location>
</feature>
<comment type="similarity">
    <text evidence="3 10">Belongs to the glycosyltransferase 39 family.</text>
</comment>
<proteinExistence type="inferred from homology"/>
<feature type="region of interest" description="Disordered" evidence="11">
    <location>
        <begin position="1"/>
        <end position="24"/>
    </location>
</feature>
<keyword evidence="7 10" id="KW-1133">Transmembrane helix</keyword>
<dbReference type="PANTHER" id="PTHR10050">
    <property type="entry name" value="DOLICHYL-PHOSPHATE-MANNOSE--PROTEIN MANNOSYLTRANSFERASE"/>
    <property type="match status" value="1"/>
</dbReference>